<reference evidence="1 2" key="1">
    <citation type="submission" date="2019-02" db="EMBL/GenBank/DDBJ databases">
        <title>Deep-cultivation of Planctomycetes and their phenomic and genomic characterization uncovers novel biology.</title>
        <authorList>
            <person name="Wiegand S."/>
            <person name="Jogler M."/>
            <person name="Boedeker C."/>
            <person name="Pinto D."/>
            <person name="Vollmers J."/>
            <person name="Rivas-Marin E."/>
            <person name="Kohn T."/>
            <person name="Peeters S.H."/>
            <person name="Heuer A."/>
            <person name="Rast P."/>
            <person name="Oberbeckmann S."/>
            <person name="Bunk B."/>
            <person name="Jeske O."/>
            <person name="Meyerdierks A."/>
            <person name="Storesund J.E."/>
            <person name="Kallscheuer N."/>
            <person name="Luecker S."/>
            <person name="Lage O.M."/>
            <person name="Pohl T."/>
            <person name="Merkel B.J."/>
            <person name="Hornburger P."/>
            <person name="Mueller R.-W."/>
            <person name="Bruemmer F."/>
            <person name="Labrenz M."/>
            <person name="Spormann A.M."/>
            <person name="Op den Camp H."/>
            <person name="Overmann J."/>
            <person name="Amann R."/>
            <person name="Jetten M.S.M."/>
            <person name="Mascher T."/>
            <person name="Medema M.H."/>
            <person name="Devos D.P."/>
            <person name="Kaster A.-K."/>
            <person name="Ovreas L."/>
            <person name="Rohde M."/>
            <person name="Galperin M.Y."/>
            <person name="Jogler C."/>
        </authorList>
    </citation>
    <scope>NUCLEOTIDE SEQUENCE [LARGE SCALE GENOMIC DNA]</scope>
    <source>
        <strain evidence="1 2">HG15A2</strain>
    </source>
</reference>
<evidence type="ECO:0000313" key="1">
    <source>
        <dbReference type="EMBL" id="QDS98515.1"/>
    </source>
</evidence>
<keyword evidence="2" id="KW-1185">Reference proteome</keyword>
<gene>
    <name evidence="1" type="ORF">HG15A2_17960</name>
</gene>
<name>A0A517MUF1_9BACT</name>
<evidence type="ECO:0008006" key="3">
    <source>
        <dbReference type="Google" id="ProtNLM"/>
    </source>
</evidence>
<proteinExistence type="predicted"/>
<organism evidence="1 2">
    <name type="scientific">Adhaeretor mobilis</name>
    <dbReference type="NCBI Taxonomy" id="1930276"/>
    <lineage>
        <taxon>Bacteria</taxon>
        <taxon>Pseudomonadati</taxon>
        <taxon>Planctomycetota</taxon>
        <taxon>Planctomycetia</taxon>
        <taxon>Pirellulales</taxon>
        <taxon>Lacipirellulaceae</taxon>
        <taxon>Adhaeretor</taxon>
    </lineage>
</organism>
<dbReference type="Proteomes" id="UP000319852">
    <property type="component" value="Chromosome"/>
</dbReference>
<sequence length="171" mass="19083">MNTVDSPALGALRTARILPPKASRLRAHGVFQCLVLTKSGQRERFMRAAAEAQAWDAIICCDTGQFLRCAFRRRVPLIIVDLPDDDSASHELRRAAESAVCSQDSLLVVCGKSSRPDDELWARRLGVWSFLQEADSREGFEFILEQAREALTRKESCEEYSRSLAPTTGNP</sequence>
<dbReference type="EMBL" id="CP036263">
    <property type="protein sequence ID" value="QDS98515.1"/>
    <property type="molecule type" value="Genomic_DNA"/>
</dbReference>
<protein>
    <recommendedName>
        <fullName evidence="3">Response regulatory domain-containing protein</fullName>
    </recommendedName>
</protein>
<accession>A0A517MUF1</accession>
<dbReference type="AlphaFoldDB" id="A0A517MUF1"/>
<dbReference type="KEGG" id="amob:HG15A2_17960"/>
<evidence type="ECO:0000313" key="2">
    <source>
        <dbReference type="Proteomes" id="UP000319852"/>
    </source>
</evidence>